<dbReference type="CDD" id="cd00161">
    <property type="entry name" value="beta-trefoil_Ricin-like"/>
    <property type="match status" value="1"/>
</dbReference>
<dbReference type="Pfam" id="PF14200">
    <property type="entry name" value="RicinB_lectin_2"/>
    <property type="match status" value="2"/>
</dbReference>
<feature type="region of interest" description="Disordered" evidence="6">
    <location>
        <begin position="207"/>
        <end position="235"/>
    </location>
</feature>
<organism evidence="9 10">
    <name type="scientific">Streptomonospora algeriensis</name>
    <dbReference type="NCBI Taxonomy" id="995084"/>
    <lineage>
        <taxon>Bacteria</taxon>
        <taxon>Bacillati</taxon>
        <taxon>Actinomycetota</taxon>
        <taxon>Actinomycetes</taxon>
        <taxon>Streptosporangiales</taxon>
        <taxon>Nocardiopsidaceae</taxon>
        <taxon>Streptomonospora</taxon>
    </lineage>
</organism>
<dbReference type="EMBL" id="JBHTHR010000106">
    <property type="protein sequence ID" value="MFD0800846.1"/>
    <property type="molecule type" value="Genomic_DNA"/>
</dbReference>
<feature type="region of interest" description="Disordered" evidence="6">
    <location>
        <begin position="334"/>
        <end position="359"/>
    </location>
</feature>
<feature type="compositionally biased region" description="Low complexity" evidence="6">
    <location>
        <begin position="350"/>
        <end position="359"/>
    </location>
</feature>
<dbReference type="PANTHER" id="PTHR43817:SF1">
    <property type="entry name" value="HYDROLASE, FAMILY 43, PUTATIVE (AFU_ORTHOLOGUE AFUA_3G01660)-RELATED"/>
    <property type="match status" value="1"/>
</dbReference>
<feature type="domain" description="Ricin B lectin" evidence="8">
    <location>
        <begin position="445"/>
        <end position="502"/>
    </location>
</feature>
<keyword evidence="10" id="KW-1185">Reference proteome</keyword>
<gene>
    <name evidence="9" type="ORF">ACFQZU_05880</name>
</gene>
<feature type="domain" description="Ricin B lectin" evidence="8">
    <location>
        <begin position="363"/>
        <end position="439"/>
    </location>
</feature>
<feature type="chain" id="PRO_5045260922" evidence="7">
    <location>
        <begin position="29"/>
        <end position="503"/>
    </location>
</feature>
<evidence type="ECO:0000256" key="6">
    <source>
        <dbReference type="SAM" id="MobiDB-lite"/>
    </source>
</evidence>
<accession>A0ABW3BBY6</accession>
<dbReference type="InterPro" id="IPR006710">
    <property type="entry name" value="Glyco_hydro_43"/>
</dbReference>
<evidence type="ECO:0000256" key="3">
    <source>
        <dbReference type="ARBA" id="ARBA00022801"/>
    </source>
</evidence>
<keyword evidence="4 5" id="KW-0326">Glycosidase</keyword>
<dbReference type="InterPro" id="IPR035992">
    <property type="entry name" value="Ricin_B-like_lectins"/>
</dbReference>
<evidence type="ECO:0000256" key="7">
    <source>
        <dbReference type="SAM" id="SignalP"/>
    </source>
</evidence>
<dbReference type="Pfam" id="PF04616">
    <property type="entry name" value="Glyco_hydro_43"/>
    <property type="match status" value="1"/>
</dbReference>
<dbReference type="InterPro" id="IPR000772">
    <property type="entry name" value="Ricin_B_lectin"/>
</dbReference>
<keyword evidence="2 7" id="KW-0732">Signal</keyword>
<proteinExistence type="inferred from homology"/>
<dbReference type="Gene3D" id="2.80.10.50">
    <property type="match status" value="1"/>
</dbReference>
<dbReference type="SUPFAM" id="SSF75005">
    <property type="entry name" value="Arabinanase/levansucrase/invertase"/>
    <property type="match status" value="1"/>
</dbReference>
<dbReference type="PROSITE" id="PS50231">
    <property type="entry name" value="RICIN_B_LECTIN"/>
    <property type="match status" value="1"/>
</dbReference>
<dbReference type="SUPFAM" id="SSF50370">
    <property type="entry name" value="Ricin B-like lectins"/>
    <property type="match status" value="1"/>
</dbReference>
<comment type="similarity">
    <text evidence="1 5">Belongs to the glycosyl hydrolase 43 family.</text>
</comment>
<evidence type="ECO:0000256" key="1">
    <source>
        <dbReference type="ARBA" id="ARBA00009865"/>
    </source>
</evidence>
<dbReference type="InterPro" id="IPR023296">
    <property type="entry name" value="Glyco_hydro_beta-prop_sf"/>
</dbReference>
<dbReference type="CDD" id="cd18820">
    <property type="entry name" value="GH43_LbAraf43-like"/>
    <property type="match status" value="1"/>
</dbReference>
<evidence type="ECO:0000259" key="8">
    <source>
        <dbReference type="Pfam" id="PF14200"/>
    </source>
</evidence>
<evidence type="ECO:0000256" key="4">
    <source>
        <dbReference type="ARBA" id="ARBA00023295"/>
    </source>
</evidence>
<keyword evidence="3 5" id="KW-0378">Hydrolase</keyword>
<comment type="caution">
    <text evidence="9">The sequence shown here is derived from an EMBL/GenBank/DDBJ whole genome shotgun (WGS) entry which is preliminary data.</text>
</comment>
<protein>
    <submittedName>
        <fullName evidence="9">Family 43 glycosylhydrolase</fullName>
    </submittedName>
</protein>
<feature type="signal peptide" evidence="7">
    <location>
        <begin position="1"/>
        <end position="28"/>
    </location>
</feature>
<name>A0ABW3BBY6_9ACTN</name>
<evidence type="ECO:0000313" key="10">
    <source>
        <dbReference type="Proteomes" id="UP001596956"/>
    </source>
</evidence>
<dbReference type="PANTHER" id="PTHR43817">
    <property type="entry name" value="GLYCOSYL HYDROLASE"/>
    <property type="match status" value="1"/>
</dbReference>
<sequence length="503" mass="54133">MARPRVHLLLALCVALLPILAAPASANAEPAPAPAAAETAAEGLPYENPIKPAGGPDPWMEYYDGFYYLITTTWTSELTVRKSPTLAGIATAPSVEVYSAAGDEQCCNIWAPEMHLLDGPDGKRWYIYYNASRDVADYNETQRLQVLRSDGLDPMGPYTHQGPVGIDEWQLDASVLEMGSDLYLMGTHHDGSTQNLFIQALSDPTTVTGPRRTLSRPTYDWERQGAPVQEGPEPLYHGDDTFVVYSTSYCDTPDYKLGMLTYTGGDPLDSGSWSKSPEPVFQRDEADGVYGPGHNGFFTSPDGTEDWIVYHANDSAGGGCTPDRTTRAQKFEWNADGTPDFGTPEPTGVTLPGPSGETGPTPTGYRLVNRNSGLCLAIEGGAGADGATAVQADCGSGQRAVWDVEDLGDGTSRLVNHASGRSLDVAECGSADGTDVRQWTWLDNACQRFRMAVQDSGGWVSVTNANSGKVLDVRDCGTAAGVNVRQWSRLDNACQQWRLEPTA</sequence>
<evidence type="ECO:0000256" key="5">
    <source>
        <dbReference type="RuleBase" id="RU361187"/>
    </source>
</evidence>
<evidence type="ECO:0000256" key="2">
    <source>
        <dbReference type="ARBA" id="ARBA00022729"/>
    </source>
</evidence>
<reference evidence="10" key="1">
    <citation type="journal article" date="2019" name="Int. J. Syst. Evol. Microbiol.">
        <title>The Global Catalogue of Microorganisms (GCM) 10K type strain sequencing project: providing services to taxonomists for standard genome sequencing and annotation.</title>
        <authorList>
            <consortium name="The Broad Institute Genomics Platform"/>
            <consortium name="The Broad Institute Genome Sequencing Center for Infectious Disease"/>
            <person name="Wu L."/>
            <person name="Ma J."/>
        </authorList>
    </citation>
    <scope>NUCLEOTIDE SEQUENCE [LARGE SCALE GENOMIC DNA]</scope>
    <source>
        <strain evidence="10">CCUG 63369</strain>
    </source>
</reference>
<evidence type="ECO:0000313" key="9">
    <source>
        <dbReference type="EMBL" id="MFD0800846.1"/>
    </source>
</evidence>
<dbReference type="Proteomes" id="UP001596956">
    <property type="component" value="Unassembled WGS sequence"/>
</dbReference>
<dbReference type="Gene3D" id="2.115.10.20">
    <property type="entry name" value="Glycosyl hydrolase domain, family 43"/>
    <property type="match status" value="1"/>
</dbReference>